<keyword evidence="2" id="KW-1185">Reference proteome</keyword>
<sequence length="138" mass="14264">MVNWTVEATAAMQGLQGMQTDAAGFEAIGTKLSSGLETAATQASMSGKGGLIGVAIGEFVEKWKDSLPGMVKHTGDVMKGTVNALTALANGHQEMALAAQRGVQLAEGVDPRQVIRNAAAAARAEQAQQQPPSNYRAV</sequence>
<dbReference type="Proteomes" id="UP001500363">
    <property type="component" value="Unassembled WGS sequence"/>
</dbReference>
<dbReference type="InterPro" id="IPR045436">
    <property type="entry name" value="DUF6507"/>
</dbReference>
<evidence type="ECO:0000313" key="1">
    <source>
        <dbReference type="EMBL" id="GAA1517027.1"/>
    </source>
</evidence>
<protein>
    <recommendedName>
        <fullName evidence="3">Excreted virulence factor EspC (Type VII ESX diderm)</fullName>
    </recommendedName>
</protein>
<dbReference type="RefSeq" id="WP_344171348.1">
    <property type="nucleotide sequence ID" value="NZ_BAAANC010000001.1"/>
</dbReference>
<evidence type="ECO:0000313" key="2">
    <source>
        <dbReference type="Proteomes" id="UP001500363"/>
    </source>
</evidence>
<dbReference type="EMBL" id="BAAANC010000001">
    <property type="protein sequence ID" value="GAA1517027.1"/>
    <property type="molecule type" value="Genomic_DNA"/>
</dbReference>
<comment type="caution">
    <text evidence="1">The sequence shown here is derived from an EMBL/GenBank/DDBJ whole genome shotgun (WGS) entry which is preliminary data.</text>
</comment>
<dbReference type="Pfam" id="PF20117">
    <property type="entry name" value="DUF6507"/>
    <property type="match status" value="1"/>
</dbReference>
<organism evidence="1 2">
    <name type="scientific">Kribbella lupini</name>
    <dbReference type="NCBI Taxonomy" id="291602"/>
    <lineage>
        <taxon>Bacteria</taxon>
        <taxon>Bacillati</taxon>
        <taxon>Actinomycetota</taxon>
        <taxon>Actinomycetes</taxon>
        <taxon>Propionibacteriales</taxon>
        <taxon>Kribbellaceae</taxon>
        <taxon>Kribbella</taxon>
    </lineage>
</organism>
<name>A0ABP4L5U1_9ACTN</name>
<accession>A0ABP4L5U1</accession>
<proteinExistence type="predicted"/>
<gene>
    <name evidence="1" type="ORF">GCM10009741_15170</name>
</gene>
<evidence type="ECO:0008006" key="3">
    <source>
        <dbReference type="Google" id="ProtNLM"/>
    </source>
</evidence>
<reference evidence="2" key="1">
    <citation type="journal article" date="2019" name="Int. J. Syst. Evol. Microbiol.">
        <title>The Global Catalogue of Microorganisms (GCM) 10K type strain sequencing project: providing services to taxonomists for standard genome sequencing and annotation.</title>
        <authorList>
            <consortium name="The Broad Institute Genomics Platform"/>
            <consortium name="The Broad Institute Genome Sequencing Center for Infectious Disease"/>
            <person name="Wu L."/>
            <person name="Ma J."/>
        </authorList>
    </citation>
    <scope>NUCLEOTIDE SEQUENCE [LARGE SCALE GENOMIC DNA]</scope>
    <source>
        <strain evidence="2">JCM 14303</strain>
    </source>
</reference>